<gene>
    <name evidence="3" type="ORF">FB471_3257</name>
</gene>
<evidence type="ECO:0000256" key="1">
    <source>
        <dbReference type="SAM" id="Coils"/>
    </source>
</evidence>
<feature type="coiled-coil region" evidence="1">
    <location>
        <begin position="116"/>
        <end position="147"/>
    </location>
</feature>
<dbReference type="OrthoDB" id="3622714at2"/>
<evidence type="ECO:0000313" key="3">
    <source>
        <dbReference type="EMBL" id="TQJ03495.1"/>
    </source>
</evidence>
<organism evidence="3 4">
    <name type="scientific">Amycolatopsis cihanbeyliensis</name>
    <dbReference type="NCBI Taxonomy" id="1128664"/>
    <lineage>
        <taxon>Bacteria</taxon>
        <taxon>Bacillati</taxon>
        <taxon>Actinomycetota</taxon>
        <taxon>Actinomycetes</taxon>
        <taxon>Pseudonocardiales</taxon>
        <taxon>Pseudonocardiaceae</taxon>
        <taxon>Amycolatopsis</taxon>
    </lineage>
</organism>
<protein>
    <submittedName>
        <fullName evidence="3">Uncharacterized protein</fullName>
    </submittedName>
</protein>
<feature type="compositionally biased region" description="Polar residues" evidence="2">
    <location>
        <begin position="98"/>
        <end position="110"/>
    </location>
</feature>
<dbReference type="Proteomes" id="UP000320876">
    <property type="component" value="Unassembled WGS sequence"/>
</dbReference>
<sequence>MAVFEADPGQSAAVGVGMGVGAVADATMARSFNAANVEAATRQADKMLTAAKAGRFRISERGVAPLTEAIDEVMSRLNDRIWNSQKLTQLPKLGGHQYGQQVAQHDQQSGAGERGAAEALKQYRGVLEKVREALEQASKRYRETEDAQVDAMGKGAS</sequence>
<keyword evidence="1" id="KW-0175">Coiled coil</keyword>
<evidence type="ECO:0000256" key="2">
    <source>
        <dbReference type="SAM" id="MobiDB-lite"/>
    </source>
</evidence>
<reference evidence="3 4" key="1">
    <citation type="submission" date="2019-06" db="EMBL/GenBank/DDBJ databases">
        <title>Sequencing the genomes of 1000 actinobacteria strains.</title>
        <authorList>
            <person name="Klenk H.-P."/>
        </authorList>
    </citation>
    <scope>NUCLEOTIDE SEQUENCE [LARGE SCALE GENOMIC DNA]</scope>
    <source>
        <strain evidence="3 4">DSM 45679</strain>
    </source>
</reference>
<proteinExistence type="predicted"/>
<feature type="region of interest" description="Disordered" evidence="2">
    <location>
        <begin position="97"/>
        <end position="116"/>
    </location>
</feature>
<comment type="caution">
    <text evidence="3">The sequence shown here is derived from an EMBL/GenBank/DDBJ whole genome shotgun (WGS) entry which is preliminary data.</text>
</comment>
<evidence type="ECO:0000313" key="4">
    <source>
        <dbReference type="Proteomes" id="UP000320876"/>
    </source>
</evidence>
<accession>A0A542DKP1</accession>
<dbReference type="EMBL" id="VFML01000001">
    <property type="protein sequence ID" value="TQJ03495.1"/>
    <property type="molecule type" value="Genomic_DNA"/>
</dbReference>
<dbReference type="AlphaFoldDB" id="A0A542DKP1"/>
<dbReference type="RefSeq" id="WP_141999253.1">
    <property type="nucleotide sequence ID" value="NZ_VFML01000001.1"/>
</dbReference>
<keyword evidence="4" id="KW-1185">Reference proteome</keyword>
<name>A0A542DKP1_AMYCI</name>